<evidence type="ECO:0000313" key="8">
    <source>
        <dbReference type="Proteomes" id="UP001320119"/>
    </source>
</evidence>
<comment type="catalytic activity">
    <reaction evidence="1">
        <text>chorismate = isochorismate</text>
        <dbReference type="Rhea" id="RHEA:18985"/>
        <dbReference type="ChEBI" id="CHEBI:29748"/>
        <dbReference type="ChEBI" id="CHEBI:29780"/>
        <dbReference type="EC" id="5.4.4.2"/>
    </reaction>
</comment>
<comment type="similarity">
    <text evidence="2">Belongs to the isochorismate synthase family.</text>
</comment>
<dbReference type="Gene3D" id="3.60.120.10">
    <property type="entry name" value="Anthranilate synthase"/>
    <property type="match status" value="1"/>
</dbReference>
<dbReference type="PANTHER" id="PTHR42839:SF2">
    <property type="entry name" value="ISOCHORISMATE SYNTHASE ENTC"/>
    <property type="match status" value="1"/>
</dbReference>
<dbReference type="PANTHER" id="PTHR42839">
    <property type="entry name" value="ISOCHORISMATE SYNTHASE ENTC"/>
    <property type="match status" value="1"/>
</dbReference>
<dbReference type="AlphaFoldDB" id="A0AAN2BJ54"/>
<keyword evidence="8" id="KW-1185">Reference proteome</keyword>
<dbReference type="RefSeq" id="WP_236986109.1">
    <property type="nucleotide sequence ID" value="NZ_AP023086.1"/>
</dbReference>
<gene>
    <name evidence="7" type="ORF">MARGE09_P0818</name>
</gene>
<dbReference type="InterPro" id="IPR004561">
    <property type="entry name" value="IsoChor_synthase"/>
</dbReference>
<dbReference type="GO" id="GO:0008909">
    <property type="term" value="F:isochorismate synthase activity"/>
    <property type="evidence" value="ECO:0007669"/>
    <property type="project" value="UniProtKB-EC"/>
</dbReference>
<evidence type="ECO:0000256" key="2">
    <source>
        <dbReference type="ARBA" id="ARBA00005297"/>
    </source>
</evidence>
<evidence type="ECO:0000259" key="6">
    <source>
        <dbReference type="Pfam" id="PF00425"/>
    </source>
</evidence>
<evidence type="ECO:0000313" key="7">
    <source>
        <dbReference type="EMBL" id="BCD96618.1"/>
    </source>
</evidence>
<keyword evidence="4 7" id="KW-0413">Isomerase</keyword>
<feature type="domain" description="Chorismate-utilising enzyme C-terminal" evidence="6">
    <location>
        <begin position="133"/>
        <end position="392"/>
    </location>
</feature>
<dbReference type="EMBL" id="AP023086">
    <property type="protein sequence ID" value="BCD96618.1"/>
    <property type="molecule type" value="Genomic_DNA"/>
</dbReference>
<dbReference type="GO" id="GO:0009697">
    <property type="term" value="P:salicylic acid biosynthetic process"/>
    <property type="evidence" value="ECO:0007669"/>
    <property type="project" value="TreeGrafter"/>
</dbReference>
<dbReference type="KEGG" id="marq:MARGE09_P0818"/>
<proteinExistence type="inferred from homology"/>
<name>A0AAN2BJ54_9GAMM</name>
<dbReference type="EC" id="5.4.4.2" evidence="3"/>
<dbReference type="SUPFAM" id="SSF56322">
    <property type="entry name" value="ADC synthase"/>
    <property type="match status" value="1"/>
</dbReference>
<evidence type="ECO:0000256" key="3">
    <source>
        <dbReference type="ARBA" id="ARBA00012824"/>
    </source>
</evidence>
<protein>
    <recommendedName>
        <fullName evidence="3">isochorismate synthase</fullName>
        <ecNumber evidence="3">5.4.4.2</ecNumber>
    </recommendedName>
    <alternativeName>
        <fullName evidence="5">Isochorismate mutase</fullName>
    </alternativeName>
</protein>
<accession>A0AAN2BJ54</accession>
<organism evidence="7 8">
    <name type="scientific">Marinagarivorans cellulosilyticus</name>
    <dbReference type="NCBI Taxonomy" id="2721545"/>
    <lineage>
        <taxon>Bacteria</taxon>
        <taxon>Pseudomonadati</taxon>
        <taxon>Pseudomonadota</taxon>
        <taxon>Gammaproteobacteria</taxon>
        <taxon>Cellvibrionales</taxon>
        <taxon>Cellvibrionaceae</taxon>
        <taxon>Marinagarivorans</taxon>
    </lineage>
</organism>
<evidence type="ECO:0000256" key="4">
    <source>
        <dbReference type="ARBA" id="ARBA00023235"/>
    </source>
</evidence>
<reference evidence="7 8" key="1">
    <citation type="journal article" date="2022" name="IScience">
        <title>An ultrasensitive nanofiber-based assay for enzymatic hydrolysis and deep-sea microbial degradation of cellulose.</title>
        <authorList>
            <person name="Tsudome M."/>
            <person name="Tachioka M."/>
            <person name="Miyazaki M."/>
            <person name="Uchimura K."/>
            <person name="Tsuda M."/>
            <person name="Takaki Y."/>
            <person name="Deguchi S."/>
        </authorList>
    </citation>
    <scope>NUCLEOTIDE SEQUENCE [LARGE SCALE GENOMIC DNA]</scope>
    <source>
        <strain evidence="7 8">GE09</strain>
    </source>
</reference>
<sequence>MQPITEQVNNLSGVSSLSQPLIEQYCAHSDVFFTSKENTLLAKPPFASLLVAGTKNLAEQACESLRFAKELGFNNPVVIGAVPFDVKRPAHLRVSTNVATAIGLEHLKTLTPLKKEAISEQPGAITQQPAPSIFKRSVQNALERFARGELEKVVLSRTLEVDYPTPPNTHALLKNLALKNTQGFTFAIDLKGLESSERVHTLVGASPELLIARKGNRVYAHPLAGSEPRSQDPVLDNARAEQLLCSEKDLREHALVIKAIKEALTPFCKHLHIPDVPSLVSTETMWHLGTQIEGELKDTQASALTLALAMHPTPAVCGYPTQAAFEAIQALEDYDRNLFTGMVGWCNSEGDGEWVVTIRCAQVEDCKIRLYAGAGIVTGSSPEKETLETGAKFNTMLNAMGAEMNTAQGAKQ</sequence>
<dbReference type="NCBIfam" id="TIGR00543">
    <property type="entry name" value="isochor_syn"/>
    <property type="match status" value="1"/>
</dbReference>
<dbReference type="InterPro" id="IPR015890">
    <property type="entry name" value="Chorismate_C"/>
</dbReference>
<dbReference type="InterPro" id="IPR005801">
    <property type="entry name" value="ADC_synthase"/>
</dbReference>
<dbReference type="Pfam" id="PF00425">
    <property type="entry name" value="Chorismate_bind"/>
    <property type="match status" value="1"/>
</dbReference>
<evidence type="ECO:0000256" key="1">
    <source>
        <dbReference type="ARBA" id="ARBA00000799"/>
    </source>
</evidence>
<dbReference type="Proteomes" id="UP001320119">
    <property type="component" value="Chromosome"/>
</dbReference>
<evidence type="ECO:0000256" key="5">
    <source>
        <dbReference type="ARBA" id="ARBA00041564"/>
    </source>
</evidence>